<dbReference type="SUPFAM" id="SSF46894">
    <property type="entry name" value="C-terminal effector domain of the bipartite response regulators"/>
    <property type="match status" value="1"/>
</dbReference>
<keyword evidence="6" id="KW-1185">Reference proteome</keyword>
<dbReference type="InterPro" id="IPR039420">
    <property type="entry name" value="WalR-like"/>
</dbReference>
<proteinExistence type="predicted"/>
<gene>
    <name evidence="5" type="ORF">HED64_04820</name>
</gene>
<evidence type="ECO:0000313" key="5">
    <source>
        <dbReference type="EMBL" id="NKG20036.1"/>
    </source>
</evidence>
<dbReference type="Gene3D" id="1.10.10.10">
    <property type="entry name" value="Winged helix-like DNA-binding domain superfamily/Winged helix DNA-binding domain"/>
    <property type="match status" value="1"/>
</dbReference>
<dbReference type="PROSITE" id="PS50043">
    <property type="entry name" value="HTH_LUXR_2"/>
    <property type="match status" value="1"/>
</dbReference>
<feature type="domain" description="HTH luxR-type" evidence="4">
    <location>
        <begin position="712"/>
        <end position="777"/>
    </location>
</feature>
<comment type="caution">
    <text evidence="5">The sequence shown here is derived from an EMBL/GenBank/DDBJ whole genome shotgun (WGS) entry which is preliminary data.</text>
</comment>
<dbReference type="InterPro" id="IPR000792">
    <property type="entry name" value="Tscrpt_reg_LuxR_C"/>
</dbReference>
<keyword evidence="2" id="KW-0238">DNA-binding</keyword>
<accession>A0ABX1G354</accession>
<dbReference type="CDD" id="cd06170">
    <property type="entry name" value="LuxR_C_like"/>
    <property type="match status" value="1"/>
</dbReference>
<dbReference type="InterPro" id="IPR016032">
    <property type="entry name" value="Sig_transdc_resp-reg_C-effctor"/>
</dbReference>
<evidence type="ECO:0000256" key="2">
    <source>
        <dbReference type="ARBA" id="ARBA00023125"/>
    </source>
</evidence>
<protein>
    <submittedName>
        <fullName evidence="5">Response regulator transcription factor</fullName>
    </submittedName>
</protein>
<dbReference type="PANTHER" id="PTHR43214">
    <property type="entry name" value="TWO-COMPONENT RESPONSE REGULATOR"/>
    <property type="match status" value="1"/>
</dbReference>
<evidence type="ECO:0000256" key="1">
    <source>
        <dbReference type="ARBA" id="ARBA00023015"/>
    </source>
</evidence>
<evidence type="ECO:0000259" key="4">
    <source>
        <dbReference type="PROSITE" id="PS50043"/>
    </source>
</evidence>
<evidence type="ECO:0000313" key="6">
    <source>
        <dbReference type="Proteomes" id="UP000746595"/>
    </source>
</evidence>
<keyword evidence="3" id="KW-0804">Transcription</keyword>
<dbReference type="Proteomes" id="UP000746595">
    <property type="component" value="Unassembled WGS sequence"/>
</dbReference>
<dbReference type="InterPro" id="IPR036388">
    <property type="entry name" value="WH-like_DNA-bd_sf"/>
</dbReference>
<dbReference type="SMART" id="SM00421">
    <property type="entry name" value="HTH_LUXR"/>
    <property type="match status" value="1"/>
</dbReference>
<dbReference type="PRINTS" id="PR00038">
    <property type="entry name" value="HTHLUXR"/>
</dbReference>
<evidence type="ECO:0000256" key="3">
    <source>
        <dbReference type="ARBA" id="ARBA00023163"/>
    </source>
</evidence>
<dbReference type="RefSeq" id="WP_168150912.1">
    <property type="nucleotide sequence ID" value="NZ_JAAWVT010000001.1"/>
</dbReference>
<organism evidence="5 6">
    <name type="scientific">Paeniglutamicibacter terrestris</name>
    <dbReference type="NCBI Taxonomy" id="2723403"/>
    <lineage>
        <taxon>Bacteria</taxon>
        <taxon>Bacillati</taxon>
        <taxon>Actinomycetota</taxon>
        <taxon>Actinomycetes</taxon>
        <taxon>Micrococcales</taxon>
        <taxon>Micrococcaceae</taxon>
        <taxon>Paeniglutamicibacter</taxon>
    </lineage>
</organism>
<name>A0ABX1G354_9MICC</name>
<reference evidence="5 6" key="1">
    <citation type="submission" date="2020-04" db="EMBL/GenBank/DDBJ databases">
        <title>Paeniglutamicibacter sp. ANT13_2, a novel actinomycete isolated from sediment in Antarctica.</title>
        <authorList>
            <person name="Sakdapetsiri C."/>
            <person name="Pinyakong O."/>
        </authorList>
    </citation>
    <scope>NUCLEOTIDE SEQUENCE [LARGE SCALE GENOMIC DNA]</scope>
    <source>
        <strain evidence="5 6">ANT13_2</strain>
    </source>
</reference>
<dbReference type="PANTHER" id="PTHR43214:SF24">
    <property type="entry name" value="TRANSCRIPTIONAL REGULATORY PROTEIN NARL-RELATED"/>
    <property type="match status" value="1"/>
</dbReference>
<dbReference type="EMBL" id="JAAWVT010000001">
    <property type="protein sequence ID" value="NKG20036.1"/>
    <property type="molecule type" value="Genomic_DNA"/>
</dbReference>
<dbReference type="Pfam" id="PF00196">
    <property type="entry name" value="GerE"/>
    <property type="match status" value="1"/>
</dbReference>
<keyword evidence="1" id="KW-0805">Transcription regulation</keyword>
<sequence length="778" mass="84657">MRSRSQMGAASGLPDVHPALPRFLSRADGNCRLLFIRSAAGTGRGYFARSWLGNRSGEVLDWSGGGIDVVLAVDHLVQRLHSDPGLHLAVILPPAASIWALTSRTPCLVANQGDLLLNLAEIGQFVGSETRADQPDAHRLHQLTGGWLAALLILSDDPQASTRARQSIAGGLARWLAHRDPTGALGDAAFLPLFDGRTVEAFYGEFSPVVHTLEDLVQAGLVQPDGLGGWMMPRMVRQILVERVGLRGSGRVVALERAAVNAMAAIHGVEAAVDSAVAHRRWPALLDLLLEHWVDVFIGNPRQLDIIASKIPHFIAEQTEYMRVGLRILGSVDRQSISLRPPGLEPDYATNHTAQRLHQDALRLANKPNAHALTVGMLETVNLRMSGLYIEAGTAAARLRATLHRGLDAQRLNPALVALTELQAGISLYLAGKDSEARQAYESGFHWAQISGKAVLLADVTGKLALLNVLEGDSAAAARWLAEHDATIGDVSCGRGLVARCATMARAYLALARLDYEGFEQTMDVLPPKPDHDEFWPVQAQQLALQKINVGNFEAAKTLISSLRAERRYTAASPLARRLFDDTLMLVEILQGGVMRRGGGAENRDPLLVALGHLLNGNPDAALAALEDVPVTPGLRRRGNLALYLDLAARNPQGLTPELVQRLQRLHQESGVLYELSILGMVPGWSEVGRSVVLEPEEFQRLGYALDLAPAPMPKRPVLSAREQEVLRQLRAGMSRRQIAEAGYRSENTVKTQMRSLYRKLEASDMEHALDNARAWGL</sequence>